<evidence type="ECO:0000313" key="3">
    <source>
        <dbReference type="Proteomes" id="UP000603453"/>
    </source>
</evidence>
<feature type="region of interest" description="Disordered" evidence="1">
    <location>
        <begin position="78"/>
        <end position="142"/>
    </location>
</feature>
<feature type="non-terminal residue" evidence="2">
    <location>
        <position position="1"/>
    </location>
</feature>
<name>A0A8H7VEG7_9FUNG</name>
<protein>
    <submittedName>
        <fullName evidence="2">Uncharacterized protein</fullName>
    </submittedName>
</protein>
<dbReference type="AlphaFoldDB" id="A0A8H7VEG7"/>
<accession>A0A8H7VEG7</accession>
<dbReference type="Proteomes" id="UP000603453">
    <property type="component" value="Unassembled WGS sequence"/>
</dbReference>
<keyword evidence="3" id="KW-1185">Reference proteome</keyword>
<evidence type="ECO:0000256" key="1">
    <source>
        <dbReference type="SAM" id="MobiDB-lite"/>
    </source>
</evidence>
<sequence length="410" mass="45285">SILPLPSFAPFTFSSETNSDTVSMPAINIDNVYSIPSLSEPISVSYMPDLIDISSENTSYSSITQDSVHNGTDQIHAAQLRPSPNNPPKPVAKTPPMINANNPPMPNKPLPNNSVSVVNHPPSVNKPPPVAHPNPAEGNKPPVAHQPIATPTVPHINIPIHTAGYTSTVITHGSKPNVVVTVKEIPDEQEIHLRSCYKGNKKVPFSQYWIPKENEWDETNGGKRVFLGGDIKRRLLDKNNVEVGLVPVDMYEKCRMEGTCLLENGDLINIDNTTDSFIKVGRRGREHNVFGLGSGSQNLVPFVSIAANDLPYGQTFYIPQLDGLDLGGNQHHNGCVRVDDDSWSFDSCQIDFFVLSYVDYLWLDLSDKVTIKPKKCQIKNYITKHHLSFVKATNNEKIIPSLLNAKYVVQ</sequence>
<proteinExistence type="predicted"/>
<dbReference type="CDD" id="cd22785">
    <property type="entry name" value="DPBB_MltA-like"/>
    <property type="match status" value="1"/>
</dbReference>
<feature type="compositionally biased region" description="Low complexity" evidence="1">
    <location>
        <begin position="110"/>
        <end position="123"/>
    </location>
</feature>
<dbReference type="EMBL" id="JAEPRD010000003">
    <property type="protein sequence ID" value="KAG2213503.1"/>
    <property type="molecule type" value="Genomic_DNA"/>
</dbReference>
<evidence type="ECO:0000313" key="2">
    <source>
        <dbReference type="EMBL" id="KAG2213503.1"/>
    </source>
</evidence>
<gene>
    <name evidence="2" type="ORF">INT47_009177</name>
</gene>
<comment type="caution">
    <text evidence="2">The sequence shown here is derived from an EMBL/GenBank/DDBJ whole genome shotgun (WGS) entry which is preliminary data.</text>
</comment>
<reference evidence="2" key="1">
    <citation type="submission" date="2020-12" db="EMBL/GenBank/DDBJ databases">
        <title>Metabolic potential, ecology and presence of endohyphal bacteria is reflected in genomic diversity of Mucoromycotina.</title>
        <authorList>
            <person name="Muszewska A."/>
            <person name="Okrasinska A."/>
            <person name="Steczkiewicz K."/>
            <person name="Drgas O."/>
            <person name="Orlowska M."/>
            <person name="Perlinska-Lenart U."/>
            <person name="Aleksandrzak-Piekarczyk T."/>
            <person name="Szatraj K."/>
            <person name="Zielenkiewicz U."/>
            <person name="Pilsyk S."/>
            <person name="Malc E."/>
            <person name="Mieczkowski P."/>
            <person name="Kruszewska J.S."/>
            <person name="Biernat P."/>
            <person name="Pawlowska J."/>
        </authorList>
    </citation>
    <scope>NUCLEOTIDE SEQUENCE</scope>
    <source>
        <strain evidence="2">WA0000017839</strain>
    </source>
</reference>
<organism evidence="2 3">
    <name type="scientific">Mucor saturninus</name>
    <dbReference type="NCBI Taxonomy" id="64648"/>
    <lineage>
        <taxon>Eukaryota</taxon>
        <taxon>Fungi</taxon>
        <taxon>Fungi incertae sedis</taxon>
        <taxon>Mucoromycota</taxon>
        <taxon>Mucoromycotina</taxon>
        <taxon>Mucoromycetes</taxon>
        <taxon>Mucorales</taxon>
        <taxon>Mucorineae</taxon>
        <taxon>Mucoraceae</taxon>
        <taxon>Mucor</taxon>
    </lineage>
</organism>
<dbReference type="OrthoDB" id="5985073at2759"/>